<dbReference type="EMBL" id="FQNF01000098">
    <property type="protein sequence ID" value="SGZ41386.1"/>
    <property type="molecule type" value="Genomic_DNA"/>
</dbReference>
<sequence length="379" mass="41980">MDLQDFLKSNAFTQSASSSFNFTSNDIDVSKINEVPKAAPKAHDLNDFLTGKASSLDPSSEKTINSKKSYVEFPVPDYPPFMATFCNFPPDITEEGVKNWFEDGIQNPGCILNLNMPKNMDNTYKRRGFVEFKSKLDLEKALKLSSSFLNSNKLYVDVADPNTRINSSGRNGGYGGRYASGLGLNWSKGSGTVPQQNDSYNSGPQTLDWSKKGSSQADRGVSPSAIDWSQKGTNIKSRDSAPASSFDWSQRGQNFKEPKQEGPSAVSLDWSKKGQNFKEPKQEGPSAASFDWSKKGQNFKEPKQEGPSAASFDWSKKGSNNQREHSRQKTVSPTSFDWSKKGTLVDEPRSQRNSKNNENNESKSSTKTLGFDKLSLDEE</sequence>
<dbReference type="Pfam" id="PF00076">
    <property type="entry name" value="RRM_1"/>
    <property type="match status" value="1"/>
</dbReference>
<dbReference type="AlphaFoldDB" id="A0A1L0B4S9"/>
<feature type="compositionally biased region" description="Basic and acidic residues" evidence="2">
    <location>
        <begin position="270"/>
        <end position="282"/>
    </location>
</feature>
<dbReference type="InterPro" id="IPR035979">
    <property type="entry name" value="RBD_domain_sf"/>
</dbReference>
<dbReference type="VEuPathDB" id="FungiDB:HGUI_03587"/>
<feature type="compositionally biased region" description="Polar residues" evidence="2">
    <location>
        <begin position="187"/>
        <end position="217"/>
    </location>
</feature>
<evidence type="ECO:0000259" key="3">
    <source>
        <dbReference type="PROSITE" id="PS50102"/>
    </source>
</evidence>
<feature type="compositionally biased region" description="Basic and acidic residues" evidence="2">
    <location>
        <begin position="292"/>
        <end position="304"/>
    </location>
</feature>
<keyword evidence="5" id="KW-1185">Reference proteome</keyword>
<dbReference type="SUPFAM" id="SSF54928">
    <property type="entry name" value="RNA-binding domain, RBD"/>
    <property type="match status" value="1"/>
</dbReference>
<accession>A0A1L0B4S9</accession>
<dbReference type="OrthoDB" id="3972811at2759"/>
<dbReference type="SMART" id="SM00360">
    <property type="entry name" value="RRM"/>
    <property type="match status" value="1"/>
</dbReference>
<reference evidence="5" key="1">
    <citation type="submission" date="2016-11" db="EMBL/GenBank/DDBJ databases">
        <authorList>
            <person name="Guldener U."/>
        </authorList>
    </citation>
    <scope>NUCLEOTIDE SEQUENCE [LARGE SCALE GENOMIC DNA]</scope>
</reference>
<feature type="compositionally biased region" description="Low complexity" evidence="2">
    <location>
        <begin position="353"/>
        <end position="365"/>
    </location>
</feature>
<dbReference type="Gene3D" id="3.30.70.330">
    <property type="match status" value="1"/>
</dbReference>
<protein>
    <recommendedName>
        <fullName evidence="3">RRM domain-containing protein</fullName>
    </recommendedName>
</protein>
<feature type="region of interest" description="Disordered" evidence="2">
    <location>
        <begin position="187"/>
        <end position="379"/>
    </location>
</feature>
<feature type="domain" description="RRM" evidence="3">
    <location>
        <begin position="87"/>
        <end position="161"/>
    </location>
</feature>
<keyword evidence="1" id="KW-0694">RNA-binding</keyword>
<evidence type="ECO:0000313" key="4">
    <source>
        <dbReference type="EMBL" id="SGZ41386.1"/>
    </source>
</evidence>
<name>A0A1L0B4S9_9ASCO</name>
<dbReference type="PROSITE" id="PS50102">
    <property type="entry name" value="RRM"/>
    <property type="match status" value="1"/>
</dbReference>
<dbReference type="CDD" id="cd00590">
    <property type="entry name" value="RRM_SF"/>
    <property type="match status" value="1"/>
</dbReference>
<evidence type="ECO:0000256" key="1">
    <source>
        <dbReference type="PROSITE-ProRule" id="PRU00176"/>
    </source>
</evidence>
<organism evidence="4 5">
    <name type="scientific">Hanseniaspora guilliermondii</name>
    <dbReference type="NCBI Taxonomy" id="56406"/>
    <lineage>
        <taxon>Eukaryota</taxon>
        <taxon>Fungi</taxon>
        <taxon>Dikarya</taxon>
        <taxon>Ascomycota</taxon>
        <taxon>Saccharomycotina</taxon>
        <taxon>Saccharomycetes</taxon>
        <taxon>Saccharomycodales</taxon>
        <taxon>Saccharomycodaceae</taxon>
        <taxon>Hanseniaspora</taxon>
    </lineage>
</organism>
<feature type="compositionally biased region" description="Polar residues" evidence="2">
    <location>
        <begin position="242"/>
        <end position="253"/>
    </location>
</feature>
<dbReference type="InterPro" id="IPR000504">
    <property type="entry name" value="RRM_dom"/>
</dbReference>
<dbReference type="GO" id="GO:0003723">
    <property type="term" value="F:RNA binding"/>
    <property type="evidence" value="ECO:0007669"/>
    <property type="project" value="UniProtKB-UniRule"/>
</dbReference>
<dbReference type="Proteomes" id="UP000183365">
    <property type="component" value="Unassembled WGS sequence"/>
</dbReference>
<evidence type="ECO:0000313" key="5">
    <source>
        <dbReference type="Proteomes" id="UP000183365"/>
    </source>
</evidence>
<evidence type="ECO:0000256" key="2">
    <source>
        <dbReference type="SAM" id="MobiDB-lite"/>
    </source>
</evidence>
<proteinExistence type="predicted"/>
<dbReference type="InterPro" id="IPR012677">
    <property type="entry name" value="Nucleotide-bd_a/b_plait_sf"/>
</dbReference>
<gene>
    <name evidence="4" type="ORF">HGUI_03587</name>
</gene>
<feature type="compositionally biased region" description="Basic and acidic residues" evidence="2">
    <location>
        <begin position="338"/>
        <end position="350"/>
    </location>
</feature>